<evidence type="ECO:0000313" key="8">
    <source>
        <dbReference type="EMBL" id="RYC67264.1"/>
    </source>
</evidence>
<dbReference type="GO" id="GO:0003677">
    <property type="term" value="F:DNA binding"/>
    <property type="evidence" value="ECO:0007669"/>
    <property type="project" value="UniProtKB-KW"/>
</dbReference>
<accession>A0A4Q2UE61</accession>
<dbReference type="InterPro" id="IPR036388">
    <property type="entry name" value="WH-like_DNA-bd_sf"/>
</dbReference>
<dbReference type="PANTHER" id="PTHR43133:SF8">
    <property type="entry name" value="RNA POLYMERASE SIGMA FACTOR HI_1459-RELATED"/>
    <property type="match status" value="1"/>
</dbReference>
<dbReference type="InterPro" id="IPR013249">
    <property type="entry name" value="RNA_pol_sigma70_r4_t2"/>
</dbReference>
<dbReference type="Pfam" id="PF08281">
    <property type="entry name" value="Sigma70_r4_2"/>
    <property type="match status" value="1"/>
</dbReference>
<dbReference type="GO" id="GO:0016987">
    <property type="term" value="F:sigma factor activity"/>
    <property type="evidence" value="ECO:0007669"/>
    <property type="project" value="UniProtKB-KW"/>
</dbReference>
<comment type="similarity">
    <text evidence="1">Belongs to the sigma-70 factor family. ECF subfamily.</text>
</comment>
<evidence type="ECO:0000256" key="1">
    <source>
        <dbReference type="ARBA" id="ARBA00010641"/>
    </source>
</evidence>
<evidence type="ECO:0000256" key="2">
    <source>
        <dbReference type="ARBA" id="ARBA00023015"/>
    </source>
</evidence>
<sequence>MSRWLAISPVTRRLSPVRSALPIRIGLRALARQYFPSVSDYLYVRTKPNVNPARSSQFIDALSPQYALTLTSAGLGGNEELGPTRPLSETVRQERARLLAFIRRRLPDPDDAEDIVQDVFVELTEAYQAAKPIGRVASWLFAVARNKISDWYRGRNRTPTISLSEPPYADDDPDQPILGEWLAMTDEAGPESEFFRETLMEALADALAELPAEQRDVFVQHELEGRSFNDIAAAGQVPLNTLLSRKRYAVLHLRKRLRDWYDDFFNE</sequence>
<name>A0A4Q2UE61_9BACT</name>
<dbReference type="InterPro" id="IPR014284">
    <property type="entry name" value="RNA_pol_sigma-70_dom"/>
</dbReference>
<keyword evidence="9" id="KW-1185">Reference proteome</keyword>
<dbReference type="SUPFAM" id="SSF88659">
    <property type="entry name" value="Sigma3 and sigma4 domains of RNA polymerase sigma factors"/>
    <property type="match status" value="1"/>
</dbReference>
<dbReference type="EMBL" id="SBLB01000008">
    <property type="protein sequence ID" value="RYC67264.1"/>
    <property type="molecule type" value="Genomic_DNA"/>
</dbReference>
<gene>
    <name evidence="8" type="ORF">EQG79_24405</name>
</gene>
<evidence type="ECO:0000256" key="3">
    <source>
        <dbReference type="ARBA" id="ARBA00023082"/>
    </source>
</evidence>
<dbReference type="NCBIfam" id="TIGR02937">
    <property type="entry name" value="sigma70-ECF"/>
    <property type="match status" value="1"/>
</dbReference>
<reference evidence="8 9" key="1">
    <citation type="submission" date="2019-01" db="EMBL/GenBank/DDBJ databases">
        <title>Spirosoma flava sp. nov., a propanil-degrading bacterium isolated from herbicide-contaminated soil.</title>
        <authorList>
            <person name="Zhang L."/>
            <person name="Jiang J.-D."/>
        </authorList>
    </citation>
    <scope>NUCLEOTIDE SEQUENCE [LARGE SCALE GENOMIC DNA]</scope>
    <source>
        <strain evidence="8 9">TY50</strain>
    </source>
</reference>
<keyword evidence="5" id="KW-0804">Transcription</keyword>
<evidence type="ECO:0000256" key="4">
    <source>
        <dbReference type="ARBA" id="ARBA00023125"/>
    </source>
</evidence>
<feature type="domain" description="RNA polymerase sigma-70 region 2" evidence="6">
    <location>
        <begin position="91"/>
        <end position="158"/>
    </location>
</feature>
<evidence type="ECO:0000313" key="9">
    <source>
        <dbReference type="Proteomes" id="UP000290407"/>
    </source>
</evidence>
<dbReference type="Proteomes" id="UP000290407">
    <property type="component" value="Unassembled WGS sequence"/>
</dbReference>
<evidence type="ECO:0000259" key="6">
    <source>
        <dbReference type="Pfam" id="PF04542"/>
    </source>
</evidence>
<evidence type="ECO:0000259" key="7">
    <source>
        <dbReference type="Pfam" id="PF08281"/>
    </source>
</evidence>
<dbReference type="GO" id="GO:0006352">
    <property type="term" value="P:DNA-templated transcription initiation"/>
    <property type="evidence" value="ECO:0007669"/>
    <property type="project" value="InterPro"/>
</dbReference>
<dbReference type="InterPro" id="IPR007627">
    <property type="entry name" value="RNA_pol_sigma70_r2"/>
</dbReference>
<dbReference type="Gene3D" id="1.10.1740.10">
    <property type="match status" value="1"/>
</dbReference>
<dbReference type="Pfam" id="PF04542">
    <property type="entry name" value="Sigma70_r2"/>
    <property type="match status" value="1"/>
</dbReference>
<dbReference type="InterPro" id="IPR039425">
    <property type="entry name" value="RNA_pol_sigma-70-like"/>
</dbReference>
<organism evidence="8 9">
    <name type="scientific">Spirosoma sordidisoli</name>
    <dbReference type="NCBI Taxonomy" id="2502893"/>
    <lineage>
        <taxon>Bacteria</taxon>
        <taxon>Pseudomonadati</taxon>
        <taxon>Bacteroidota</taxon>
        <taxon>Cytophagia</taxon>
        <taxon>Cytophagales</taxon>
        <taxon>Cytophagaceae</taxon>
        <taxon>Spirosoma</taxon>
    </lineage>
</organism>
<dbReference type="InterPro" id="IPR013324">
    <property type="entry name" value="RNA_pol_sigma_r3/r4-like"/>
</dbReference>
<proteinExistence type="inferred from homology"/>
<keyword evidence="3" id="KW-0731">Sigma factor</keyword>
<keyword evidence="4" id="KW-0238">DNA-binding</keyword>
<comment type="caution">
    <text evidence="8">The sequence shown here is derived from an EMBL/GenBank/DDBJ whole genome shotgun (WGS) entry which is preliminary data.</text>
</comment>
<dbReference type="AlphaFoldDB" id="A0A4Q2UE61"/>
<protein>
    <submittedName>
        <fullName evidence="8">RNA polymerase sigma factor</fullName>
    </submittedName>
</protein>
<keyword evidence="2" id="KW-0805">Transcription regulation</keyword>
<dbReference type="PANTHER" id="PTHR43133">
    <property type="entry name" value="RNA POLYMERASE ECF-TYPE SIGMA FACTO"/>
    <property type="match status" value="1"/>
</dbReference>
<evidence type="ECO:0000256" key="5">
    <source>
        <dbReference type="ARBA" id="ARBA00023163"/>
    </source>
</evidence>
<dbReference type="Gene3D" id="1.10.10.10">
    <property type="entry name" value="Winged helix-like DNA-binding domain superfamily/Winged helix DNA-binding domain"/>
    <property type="match status" value="1"/>
</dbReference>
<feature type="domain" description="RNA polymerase sigma factor 70 region 4 type 2" evidence="7">
    <location>
        <begin position="201"/>
        <end position="242"/>
    </location>
</feature>
<dbReference type="SUPFAM" id="SSF88946">
    <property type="entry name" value="Sigma2 domain of RNA polymerase sigma factors"/>
    <property type="match status" value="1"/>
</dbReference>
<dbReference type="InterPro" id="IPR013325">
    <property type="entry name" value="RNA_pol_sigma_r2"/>
</dbReference>